<evidence type="ECO:0000313" key="3">
    <source>
        <dbReference type="Proteomes" id="UP000483820"/>
    </source>
</evidence>
<evidence type="ECO:0000256" key="1">
    <source>
        <dbReference type="SAM" id="MobiDB-lite"/>
    </source>
</evidence>
<feature type="compositionally biased region" description="Basic and acidic residues" evidence="1">
    <location>
        <begin position="16"/>
        <end position="45"/>
    </location>
</feature>
<evidence type="ECO:0000313" key="2">
    <source>
        <dbReference type="EMBL" id="KAF1745654.1"/>
    </source>
</evidence>
<dbReference type="RefSeq" id="XP_003106888.2">
    <property type="nucleotide sequence ID" value="XM_003106840.2"/>
</dbReference>
<gene>
    <name evidence="2" type="ORF">GCK72_022101</name>
</gene>
<dbReference type="Proteomes" id="UP000483820">
    <property type="component" value="Chromosome X"/>
</dbReference>
<sequence>MSVLVRNSEPNLSSNSREEEKRLSVDPKRLADVSIEIPKDQNEKKEEEEEEEFWAPLQIKRLDPEVMKYFYREDVSEK</sequence>
<dbReference type="AlphaFoldDB" id="A0A6A5FSW3"/>
<dbReference type="EMBL" id="WUAV01000006">
    <property type="protein sequence ID" value="KAF1745654.1"/>
    <property type="molecule type" value="Genomic_DNA"/>
</dbReference>
<reference evidence="2 3" key="1">
    <citation type="submission" date="2019-12" db="EMBL/GenBank/DDBJ databases">
        <title>Chromosome-level assembly of the Caenorhabditis remanei genome.</title>
        <authorList>
            <person name="Teterina A.A."/>
            <person name="Willis J.H."/>
            <person name="Phillips P.C."/>
        </authorList>
    </citation>
    <scope>NUCLEOTIDE SEQUENCE [LARGE SCALE GENOMIC DNA]</scope>
    <source>
        <strain evidence="2 3">PX506</strain>
        <tissue evidence="2">Whole organism</tissue>
    </source>
</reference>
<protein>
    <submittedName>
        <fullName evidence="2">Uncharacterized protein</fullName>
    </submittedName>
</protein>
<name>A0A6A5FSW3_CAERE</name>
<dbReference type="KEGG" id="crq:GCK72_022101"/>
<comment type="caution">
    <text evidence="2">The sequence shown here is derived from an EMBL/GenBank/DDBJ whole genome shotgun (WGS) entry which is preliminary data.</text>
</comment>
<proteinExistence type="predicted"/>
<dbReference type="GeneID" id="9804608"/>
<accession>A0A6A5FSW3</accession>
<dbReference type="CTD" id="9804608"/>
<organism evidence="2 3">
    <name type="scientific">Caenorhabditis remanei</name>
    <name type="common">Caenorhabditis vulgaris</name>
    <dbReference type="NCBI Taxonomy" id="31234"/>
    <lineage>
        <taxon>Eukaryota</taxon>
        <taxon>Metazoa</taxon>
        <taxon>Ecdysozoa</taxon>
        <taxon>Nematoda</taxon>
        <taxon>Chromadorea</taxon>
        <taxon>Rhabditida</taxon>
        <taxon>Rhabditina</taxon>
        <taxon>Rhabditomorpha</taxon>
        <taxon>Rhabditoidea</taxon>
        <taxon>Rhabditidae</taxon>
        <taxon>Peloderinae</taxon>
        <taxon>Caenorhabditis</taxon>
    </lineage>
</organism>
<feature type="region of interest" description="Disordered" evidence="1">
    <location>
        <begin position="1"/>
        <end position="50"/>
    </location>
</feature>